<keyword evidence="1" id="KW-1133">Transmembrane helix</keyword>
<evidence type="ECO:0000313" key="2">
    <source>
        <dbReference type="EMBL" id="SDZ98218.1"/>
    </source>
</evidence>
<keyword evidence="1" id="KW-0472">Membrane</keyword>
<sequence length="224" mass="25911">MAGFFGAPDYSRYSLASLIDAKKHLNAERYPERAKELDHWIAKRQEQSVAEKSSTQEIIWLKKPESAAQQKYWLYCSIAIIVLLPFFFTGNQVPSYSVLHSYYGEYHGIRQTYNRRGVVFYDLHVGDRKFRVAGTWQKLTELEPGTKIRVLSSGRYEVWEIRSGKEAIVSYSDFVQYADIKSSDNKKLALVLLIVAAFGVVLYFKLKNHNKSLKINLSREKPKD</sequence>
<evidence type="ECO:0000313" key="3">
    <source>
        <dbReference type="Proteomes" id="UP000198773"/>
    </source>
</evidence>
<keyword evidence="3" id="KW-1185">Reference proteome</keyword>
<feature type="transmembrane region" description="Helical" evidence="1">
    <location>
        <begin position="188"/>
        <end position="206"/>
    </location>
</feature>
<dbReference type="RefSeq" id="WP_091338174.1">
    <property type="nucleotide sequence ID" value="NZ_FNRM01000001.1"/>
</dbReference>
<name>A0A1H3XI34_ALKAM</name>
<dbReference type="Proteomes" id="UP000198773">
    <property type="component" value="Unassembled WGS sequence"/>
</dbReference>
<evidence type="ECO:0000256" key="1">
    <source>
        <dbReference type="SAM" id="Phobius"/>
    </source>
</evidence>
<dbReference type="EMBL" id="FNRM01000001">
    <property type="protein sequence ID" value="SDZ98218.1"/>
    <property type="molecule type" value="Genomic_DNA"/>
</dbReference>
<dbReference type="STRING" id="152573.SAMN04488051_101229"/>
<organism evidence="2 3">
    <name type="scientific">Alkalimonas amylolytica</name>
    <dbReference type="NCBI Taxonomy" id="152573"/>
    <lineage>
        <taxon>Bacteria</taxon>
        <taxon>Pseudomonadati</taxon>
        <taxon>Pseudomonadota</taxon>
        <taxon>Gammaproteobacteria</taxon>
        <taxon>Alkalimonas</taxon>
    </lineage>
</organism>
<dbReference type="AlphaFoldDB" id="A0A1H3XI34"/>
<protein>
    <submittedName>
        <fullName evidence="2">Uncharacterized protein</fullName>
    </submittedName>
</protein>
<dbReference type="OrthoDB" id="6331852at2"/>
<gene>
    <name evidence="2" type="ORF">SAMN04488051_101229</name>
</gene>
<feature type="transmembrane region" description="Helical" evidence="1">
    <location>
        <begin position="72"/>
        <end position="90"/>
    </location>
</feature>
<keyword evidence="1" id="KW-0812">Transmembrane</keyword>
<proteinExistence type="predicted"/>
<accession>A0A1H3XI34</accession>
<reference evidence="2 3" key="1">
    <citation type="submission" date="2016-10" db="EMBL/GenBank/DDBJ databases">
        <authorList>
            <person name="de Groot N.N."/>
        </authorList>
    </citation>
    <scope>NUCLEOTIDE SEQUENCE [LARGE SCALE GENOMIC DNA]</scope>
    <source>
        <strain evidence="2 3">CGMCC 1.3430</strain>
    </source>
</reference>